<organism evidence="3 4">
    <name type="scientific">Cardiosporidium cionae</name>
    <dbReference type="NCBI Taxonomy" id="476202"/>
    <lineage>
        <taxon>Eukaryota</taxon>
        <taxon>Sar</taxon>
        <taxon>Alveolata</taxon>
        <taxon>Apicomplexa</taxon>
        <taxon>Aconoidasida</taxon>
        <taxon>Nephromycida</taxon>
        <taxon>Cardiosporidium</taxon>
    </lineage>
</organism>
<dbReference type="InterPro" id="IPR039762">
    <property type="entry name" value="Nmd2/UPF2"/>
</dbReference>
<evidence type="ECO:0000259" key="2">
    <source>
        <dbReference type="Pfam" id="PF02854"/>
    </source>
</evidence>
<feature type="domain" description="MIF4G" evidence="2">
    <location>
        <begin position="518"/>
        <end position="642"/>
    </location>
</feature>
<feature type="non-terminal residue" evidence="3">
    <location>
        <position position="1"/>
    </location>
</feature>
<dbReference type="InterPro" id="IPR016024">
    <property type="entry name" value="ARM-type_fold"/>
</dbReference>
<protein>
    <submittedName>
        <fullName evidence="3">Regulator of nonsense transcripts UPF2</fullName>
    </submittedName>
</protein>
<dbReference type="PANTHER" id="PTHR12839:SF7">
    <property type="entry name" value="REGULATOR OF NONSENSE TRANSCRIPTS 2"/>
    <property type="match status" value="1"/>
</dbReference>
<evidence type="ECO:0000313" key="3">
    <source>
        <dbReference type="EMBL" id="KAF8819173.1"/>
    </source>
</evidence>
<evidence type="ECO:0000313" key="4">
    <source>
        <dbReference type="Proteomes" id="UP000823046"/>
    </source>
</evidence>
<dbReference type="Pfam" id="PF02854">
    <property type="entry name" value="MIF4G"/>
    <property type="match status" value="1"/>
</dbReference>
<evidence type="ECO:0000256" key="1">
    <source>
        <dbReference type="SAM" id="MobiDB-lite"/>
    </source>
</evidence>
<dbReference type="InterPro" id="IPR003890">
    <property type="entry name" value="MIF4G-like_typ-3"/>
</dbReference>
<dbReference type="EMBL" id="JADAQX010000913">
    <property type="protein sequence ID" value="KAF8819173.1"/>
    <property type="molecule type" value="Genomic_DNA"/>
</dbReference>
<keyword evidence="4" id="KW-1185">Reference proteome</keyword>
<proteinExistence type="predicted"/>
<feature type="region of interest" description="Disordered" evidence="1">
    <location>
        <begin position="431"/>
        <end position="461"/>
    </location>
</feature>
<name>A0ABQ7J5C4_9APIC</name>
<dbReference type="SUPFAM" id="SSF48371">
    <property type="entry name" value="ARM repeat"/>
    <property type="match status" value="2"/>
</dbReference>
<sequence>VLREATLRLQEERQEDAWRAGILAQQLEHRQRLGNEAATTPLTQPPPIKKREKSLVKLRKLNNRLRKFTESDKESFLLDLDKLDVERFLSEITDIIAEANYRMKEVPALVEICSYLSLCYAEFSTHLQNSLQKALCDVETLPPAASLPTADTLTSVYTRPTKNDAPLPSAAPSTSALTESLTISASPGGSLAANKGRPLLRLYGELYLCGILVDKSPMQACLQRKFAHPLLGIPSKKTQQAAEYLHTSFLPQVQALPTFQKALRLPLMSMYRTHAFPLLQKLHLQMMTLELANQQLVLNKGSVDTENLHYFQQAKERFEKFLIQVKWLSETLDQPLPTLEDLQASTTHALGISHEEETLFATRIGGGIRTPSLSNKNEGGGGMMDVALKSEELSPWEDALERLFYTDLLNLKDLIPSFLLGNLSKQDKGVEGVTQEGEITKRMLENDPPTSSSPEISLPPSSVVSTSMEDVLIPSLSTQKQEISPLMDASSAKPSLLSSHGNLDAFLIRLMVISESSEVDQLVLDFFSERLNNKANRNRLVREILYAHRSLLHLIPPFARFVATVSPYLKDFRQSIVDGLQTELKNHLSVKNPTEVESKIRCIRFISELTKFGIIPAGFIMDSFNTLLEDFTHHHVEMACHIT</sequence>
<reference evidence="3 4" key="1">
    <citation type="journal article" date="2020" name="bioRxiv">
        <title>Metabolic contributions of an alphaproteobacterial endosymbiont in the apicomplexan Cardiosporidium cionae.</title>
        <authorList>
            <person name="Hunter E.S."/>
            <person name="Paight C.J."/>
            <person name="Lane C.E."/>
        </authorList>
    </citation>
    <scope>NUCLEOTIDE SEQUENCE [LARGE SCALE GENOMIC DNA]</scope>
    <source>
        <strain evidence="3">ESH_2018</strain>
    </source>
</reference>
<accession>A0ABQ7J5C4</accession>
<feature type="non-terminal residue" evidence="3">
    <location>
        <position position="643"/>
    </location>
</feature>
<dbReference type="Gene3D" id="1.25.40.180">
    <property type="match status" value="3"/>
</dbReference>
<gene>
    <name evidence="3" type="ORF">IE077_001518</name>
</gene>
<dbReference type="PANTHER" id="PTHR12839">
    <property type="entry name" value="NONSENSE-MEDIATED MRNA DECAY PROTEIN 2 UP-FRAMESHIFT SUPPRESSOR 2"/>
    <property type="match status" value="1"/>
</dbReference>
<comment type="caution">
    <text evidence="3">The sequence shown here is derived from an EMBL/GenBank/DDBJ whole genome shotgun (WGS) entry which is preliminary data.</text>
</comment>
<dbReference type="Proteomes" id="UP000823046">
    <property type="component" value="Unassembled WGS sequence"/>
</dbReference>
<feature type="compositionally biased region" description="Low complexity" evidence="1">
    <location>
        <begin position="448"/>
        <end position="461"/>
    </location>
</feature>